<sequence length="218" mass="22647">MAQLRTLRGRRLRMVAGVAAAALAVGGLTACDESELPLDRGQESGETADPADADADGGDAADADADAEDADTDAEDADGAPAENDGGDREQGDFLKAGQTFVTAEGLEITVEATETFTPADYVDHEETPVKFGVSVTNGADEDQEVALLYTVRAGERGEEADRIFDSASLKSDPRGTLKPGRTAGGEAGFDVPGDAEFIDVTVQLVGSQDKAHWSLDL</sequence>
<proteinExistence type="predicted"/>
<evidence type="ECO:0000256" key="1">
    <source>
        <dbReference type="ARBA" id="ARBA00022729"/>
    </source>
</evidence>
<feature type="chain" id="PRO_5046836048" evidence="3">
    <location>
        <begin position="31"/>
        <end position="218"/>
    </location>
</feature>
<feature type="compositionally biased region" description="Acidic residues" evidence="2">
    <location>
        <begin position="49"/>
        <end position="78"/>
    </location>
</feature>
<evidence type="ECO:0000256" key="3">
    <source>
        <dbReference type="SAM" id="SignalP"/>
    </source>
</evidence>
<keyword evidence="1 3" id="KW-0732">Signal</keyword>
<evidence type="ECO:0000313" key="5">
    <source>
        <dbReference type="Proteomes" id="UP000727056"/>
    </source>
</evidence>
<dbReference type="RefSeq" id="WP_168088801.1">
    <property type="nucleotide sequence ID" value="NZ_BHZH01000375.1"/>
</dbReference>
<comment type="caution">
    <text evidence="4">The sequence shown here is derived from an EMBL/GenBank/DDBJ whole genome shotgun (WGS) entry which is preliminary data.</text>
</comment>
<organism evidence="4 5">
    <name type="scientific">Streptomyces bohaiensis</name>
    <dbReference type="NCBI Taxonomy" id="1431344"/>
    <lineage>
        <taxon>Bacteria</taxon>
        <taxon>Bacillati</taxon>
        <taxon>Actinomycetota</taxon>
        <taxon>Actinomycetes</taxon>
        <taxon>Kitasatosporales</taxon>
        <taxon>Streptomycetaceae</taxon>
        <taxon>Streptomyces</taxon>
    </lineage>
</organism>
<evidence type="ECO:0000313" key="4">
    <source>
        <dbReference type="EMBL" id="NJQ16059.1"/>
    </source>
</evidence>
<accession>A0ABX1CFS0</accession>
<feature type="signal peptide" evidence="3">
    <location>
        <begin position="1"/>
        <end position="30"/>
    </location>
</feature>
<name>A0ABX1CFS0_9ACTN</name>
<dbReference type="PROSITE" id="PS51257">
    <property type="entry name" value="PROKAR_LIPOPROTEIN"/>
    <property type="match status" value="1"/>
</dbReference>
<reference evidence="4 5" key="1">
    <citation type="submission" date="2020-03" db="EMBL/GenBank/DDBJ databases">
        <title>Draft genome of Streptomyces sp. ventii, isolated from the Axial Seamount in the Pacific Ocean, and resequencing of the two type strains Streptomyces lonarensis strain NCL 716 and Streptomyces bohaiensis strain 11A07.</title>
        <authorList>
            <person name="Loughran R.M."/>
            <person name="Pfannmuller K.M."/>
            <person name="Wasson B.J."/>
            <person name="Deadmond M.C."/>
            <person name="Paddock B.E."/>
            <person name="Koyack M.J."/>
            <person name="Gallegos D.A."/>
            <person name="Mitchell E.A."/>
            <person name="Ushijima B."/>
            <person name="Saw J.H."/>
            <person name="Mcphail K.L."/>
            <person name="Videau P."/>
        </authorList>
    </citation>
    <scope>NUCLEOTIDE SEQUENCE [LARGE SCALE GENOMIC DNA]</scope>
    <source>
        <strain evidence="4 5">11A07</strain>
    </source>
</reference>
<feature type="region of interest" description="Disordered" evidence="2">
    <location>
        <begin position="30"/>
        <end position="93"/>
    </location>
</feature>
<dbReference type="EMBL" id="JAAVJC010000116">
    <property type="protein sequence ID" value="NJQ16059.1"/>
    <property type="molecule type" value="Genomic_DNA"/>
</dbReference>
<protein>
    <submittedName>
        <fullName evidence="4">DUF4352 domain-containing protein</fullName>
    </submittedName>
</protein>
<dbReference type="Gene3D" id="2.60.40.1240">
    <property type="match status" value="1"/>
</dbReference>
<keyword evidence="5" id="KW-1185">Reference proteome</keyword>
<feature type="region of interest" description="Disordered" evidence="2">
    <location>
        <begin position="171"/>
        <end position="190"/>
    </location>
</feature>
<dbReference type="InterPro" id="IPR029050">
    <property type="entry name" value="Immunoprotect_excell_Ig-like"/>
</dbReference>
<gene>
    <name evidence="4" type="ORF">HCN52_14155</name>
</gene>
<evidence type="ECO:0000256" key="2">
    <source>
        <dbReference type="SAM" id="MobiDB-lite"/>
    </source>
</evidence>
<dbReference type="Proteomes" id="UP000727056">
    <property type="component" value="Unassembled WGS sequence"/>
</dbReference>